<dbReference type="EMBL" id="JARK01001350">
    <property type="protein sequence ID" value="EYC24245.1"/>
    <property type="molecule type" value="Genomic_DNA"/>
</dbReference>
<gene>
    <name evidence="1" type="primary">Acey_s0014.g2395</name>
    <name evidence="1" type="ORF">Y032_0014g2395</name>
</gene>
<dbReference type="AlphaFoldDB" id="A0A016V9X1"/>
<name>A0A016V9X1_9BILA</name>
<evidence type="ECO:0000313" key="1">
    <source>
        <dbReference type="EMBL" id="EYC24245.1"/>
    </source>
</evidence>
<sequence length="109" mass="11109">MFLLALLFALISTSIAQRGQQQGGWQRAVNDVWNTAVHGTRAALQSAAWNAQSGATGWGQQAAWPAAQMAGAQPWGAAQAAANPWASAGLQAAGAAGQWGAAAVQNPWG</sequence>
<dbReference type="Proteomes" id="UP000024635">
    <property type="component" value="Unassembled WGS sequence"/>
</dbReference>
<keyword evidence="2" id="KW-1185">Reference proteome</keyword>
<reference evidence="2" key="1">
    <citation type="journal article" date="2015" name="Nat. Genet.">
        <title>The genome and transcriptome of the zoonotic hookworm Ancylostoma ceylanicum identify infection-specific gene families.</title>
        <authorList>
            <person name="Schwarz E.M."/>
            <person name="Hu Y."/>
            <person name="Antoshechkin I."/>
            <person name="Miller M.M."/>
            <person name="Sternberg P.W."/>
            <person name="Aroian R.V."/>
        </authorList>
    </citation>
    <scope>NUCLEOTIDE SEQUENCE</scope>
    <source>
        <strain evidence="2">HY135</strain>
    </source>
</reference>
<organism evidence="1 2">
    <name type="scientific">Ancylostoma ceylanicum</name>
    <dbReference type="NCBI Taxonomy" id="53326"/>
    <lineage>
        <taxon>Eukaryota</taxon>
        <taxon>Metazoa</taxon>
        <taxon>Ecdysozoa</taxon>
        <taxon>Nematoda</taxon>
        <taxon>Chromadorea</taxon>
        <taxon>Rhabditida</taxon>
        <taxon>Rhabditina</taxon>
        <taxon>Rhabditomorpha</taxon>
        <taxon>Strongyloidea</taxon>
        <taxon>Ancylostomatidae</taxon>
        <taxon>Ancylostomatinae</taxon>
        <taxon>Ancylostoma</taxon>
    </lineage>
</organism>
<protein>
    <submittedName>
        <fullName evidence="1">Uncharacterized protein</fullName>
    </submittedName>
</protein>
<proteinExistence type="predicted"/>
<evidence type="ECO:0000313" key="2">
    <source>
        <dbReference type="Proteomes" id="UP000024635"/>
    </source>
</evidence>
<comment type="caution">
    <text evidence="1">The sequence shown here is derived from an EMBL/GenBank/DDBJ whole genome shotgun (WGS) entry which is preliminary data.</text>
</comment>
<accession>A0A016V9X1</accession>